<evidence type="ECO:0000256" key="12">
    <source>
        <dbReference type="PROSITE-ProRule" id="PRU01360"/>
    </source>
</evidence>
<evidence type="ECO:0000256" key="9">
    <source>
        <dbReference type="ARBA" id="ARBA00023077"/>
    </source>
</evidence>
<dbReference type="Pfam" id="PF07715">
    <property type="entry name" value="Plug"/>
    <property type="match status" value="1"/>
</dbReference>
<evidence type="ECO:0000256" key="8">
    <source>
        <dbReference type="ARBA" id="ARBA00023065"/>
    </source>
</evidence>
<comment type="subcellular location">
    <subcellularLocation>
        <location evidence="1 12">Cell outer membrane</location>
        <topology evidence="1 12">Multi-pass membrane protein</topology>
    </subcellularLocation>
</comment>
<feature type="domain" description="TonB-dependent receptor-like beta-barrel" evidence="15">
    <location>
        <begin position="353"/>
        <end position="775"/>
    </location>
</feature>
<evidence type="ECO:0000256" key="5">
    <source>
        <dbReference type="ARBA" id="ARBA00022692"/>
    </source>
</evidence>
<protein>
    <submittedName>
        <fullName evidence="17">Iron complex outermembrane receptor protein</fullName>
    </submittedName>
</protein>
<dbReference type="RefSeq" id="WP_133586089.1">
    <property type="nucleotide sequence ID" value="NZ_SNYV01000017.1"/>
</dbReference>
<dbReference type="InterPro" id="IPR036942">
    <property type="entry name" value="Beta-barrel_TonB_sf"/>
</dbReference>
<evidence type="ECO:0000256" key="1">
    <source>
        <dbReference type="ARBA" id="ARBA00004571"/>
    </source>
</evidence>
<evidence type="ECO:0000256" key="13">
    <source>
        <dbReference type="RuleBase" id="RU003357"/>
    </source>
</evidence>
<evidence type="ECO:0000256" key="10">
    <source>
        <dbReference type="ARBA" id="ARBA00023136"/>
    </source>
</evidence>
<comment type="similarity">
    <text evidence="12 13">Belongs to the TonB-dependent receptor family.</text>
</comment>
<keyword evidence="4" id="KW-0410">Iron transport</keyword>
<evidence type="ECO:0000259" key="15">
    <source>
        <dbReference type="Pfam" id="PF00593"/>
    </source>
</evidence>
<keyword evidence="2 12" id="KW-0813">Transport</keyword>
<evidence type="ECO:0000256" key="4">
    <source>
        <dbReference type="ARBA" id="ARBA00022496"/>
    </source>
</evidence>
<evidence type="ECO:0000256" key="2">
    <source>
        <dbReference type="ARBA" id="ARBA00022448"/>
    </source>
</evidence>
<evidence type="ECO:0000256" key="6">
    <source>
        <dbReference type="ARBA" id="ARBA00022729"/>
    </source>
</evidence>
<keyword evidence="8" id="KW-0406">Ion transport</keyword>
<dbReference type="EMBL" id="SNYV01000017">
    <property type="protein sequence ID" value="TDQ75322.1"/>
    <property type="molecule type" value="Genomic_DNA"/>
</dbReference>
<keyword evidence="17" id="KW-0675">Receptor</keyword>
<accession>A0A4R6W8G9</accession>
<dbReference type="Gene3D" id="2.40.170.20">
    <property type="entry name" value="TonB-dependent receptor, beta-barrel domain"/>
    <property type="match status" value="1"/>
</dbReference>
<dbReference type="GO" id="GO:0015344">
    <property type="term" value="F:siderophore uptake transmembrane transporter activity"/>
    <property type="evidence" value="ECO:0007669"/>
    <property type="project" value="TreeGrafter"/>
</dbReference>
<dbReference type="SUPFAM" id="SSF49464">
    <property type="entry name" value="Carboxypeptidase regulatory domain-like"/>
    <property type="match status" value="1"/>
</dbReference>
<name>A0A4R6W8G9_9SPHI</name>
<keyword evidence="5 12" id="KW-0812">Transmembrane</keyword>
<keyword evidence="3 12" id="KW-1134">Transmembrane beta strand</keyword>
<gene>
    <name evidence="17" type="ORF">CLV99_3922</name>
</gene>
<keyword evidence="7" id="KW-0408">Iron</keyword>
<evidence type="ECO:0000256" key="3">
    <source>
        <dbReference type="ARBA" id="ARBA00022452"/>
    </source>
</evidence>
<evidence type="ECO:0000256" key="7">
    <source>
        <dbReference type="ARBA" id="ARBA00023004"/>
    </source>
</evidence>
<dbReference type="PANTHER" id="PTHR32552">
    <property type="entry name" value="FERRICHROME IRON RECEPTOR-RELATED"/>
    <property type="match status" value="1"/>
</dbReference>
<dbReference type="GO" id="GO:0009279">
    <property type="term" value="C:cell outer membrane"/>
    <property type="evidence" value="ECO:0007669"/>
    <property type="project" value="UniProtKB-SubCell"/>
</dbReference>
<organism evidence="17 18">
    <name type="scientific">Sphingobacterium yanglingense</name>
    <dbReference type="NCBI Taxonomy" id="1437280"/>
    <lineage>
        <taxon>Bacteria</taxon>
        <taxon>Pseudomonadati</taxon>
        <taxon>Bacteroidota</taxon>
        <taxon>Sphingobacteriia</taxon>
        <taxon>Sphingobacteriales</taxon>
        <taxon>Sphingobacteriaceae</taxon>
        <taxon>Sphingobacterium</taxon>
    </lineage>
</organism>
<dbReference type="InterPro" id="IPR039426">
    <property type="entry name" value="TonB-dep_rcpt-like"/>
</dbReference>
<dbReference type="InterPro" id="IPR037066">
    <property type="entry name" value="Plug_dom_sf"/>
</dbReference>
<keyword evidence="9 13" id="KW-0798">TonB box</keyword>
<feature type="domain" description="TonB-dependent receptor plug" evidence="16">
    <location>
        <begin position="114"/>
        <end position="221"/>
    </location>
</feature>
<evidence type="ECO:0000256" key="14">
    <source>
        <dbReference type="SAM" id="SignalP"/>
    </source>
</evidence>
<proteinExistence type="inferred from homology"/>
<dbReference type="PROSITE" id="PS52016">
    <property type="entry name" value="TONB_DEPENDENT_REC_3"/>
    <property type="match status" value="1"/>
</dbReference>
<evidence type="ECO:0000313" key="18">
    <source>
        <dbReference type="Proteomes" id="UP000295292"/>
    </source>
</evidence>
<keyword evidence="11 12" id="KW-0998">Cell outer membrane</keyword>
<evidence type="ECO:0000313" key="17">
    <source>
        <dbReference type="EMBL" id="TDQ75322.1"/>
    </source>
</evidence>
<dbReference type="Proteomes" id="UP000295292">
    <property type="component" value="Unassembled WGS sequence"/>
</dbReference>
<reference evidence="17 18" key="1">
    <citation type="submission" date="2019-03" db="EMBL/GenBank/DDBJ databases">
        <title>Genomic Encyclopedia of Archaeal and Bacterial Type Strains, Phase II (KMG-II): from individual species to whole genera.</title>
        <authorList>
            <person name="Goeker M."/>
        </authorList>
    </citation>
    <scope>NUCLEOTIDE SEQUENCE [LARGE SCALE GENOMIC DNA]</scope>
    <source>
        <strain evidence="17 18">DSM 28353</strain>
    </source>
</reference>
<dbReference type="PANTHER" id="PTHR32552:SF68">
    <property type="entry name" value="FERRICHROME OUTER MEMBRANE TRANSPORTER_PHAGE RECEPTOR"/>
    <property type="match status" value="1"/>
</dbReference>
<dbReference type="InterPro" id="IPR012910">
    <property type="entry name" value="Plug_dom"/>
</dbReference>
<dbReference type="Pfam" id="PF00593">
    <property type="entry name" value="TonB_dep_Rec_b-barrel"/>
    <property type="match status" value="1"/>
</dbReference>
<keyword evidence="6 14" id="KW-0732">Signal</keyword>
<evidence type="ECO:0000256" key="11">
    <source>
        <dbReference type="ARBA" id="ARBA00023237"/>
    </source>
</evidence>
<sequence>MIKHFFATWLLTLLVTISVTAQQKLTVRVTDQQALPIRGATITIDSKSKQTNEQGLVIFSIEQEGPKDVKAQYLGFKTSVTRLTDGRSHVDIILNPLHLQTGDAFVYATRAKDNAATTFKNINKEDLQKANLGQDIPYLINQTPGVVVGSDAGAGIGYTNITIRGSDNERINVTLNGIPLNDAESMGSFFVNLPDFASSMENVQIQRGIGTSTNGAGAFGASLNIQTDALENNPYAELNNSFGSYNSWKNTVKVGSGLINDKYVFNARLSRIASDGYMERATSDMKSFYVDGGLYTEKHTLKATLFSGKQKTYQAWTGVPEPLIKGDRSLLTEYAGTGLGIYDGPELERILQADRRYNVYTYDNQTDNYTQTHAHLHYTNRINDKLDLNTALHYTRGAGYYEEYRIKDQLAKYNMEDVTLGGEKIKKSDLIRRRWLDNHFYGLTYALNYRPTNALNMTLGGAYNQYKGDHYGEVIWSRYASNSELGDKYYLNDAKKNDFNVFGKLDYRINKWLLNIDMQYRNIYYQVQGNDDKVKNMDFDNNLNFFNPKAGVTYFIDPNSNFYASYAYANKEPVRKDYVENPRNEFPKAERMQDIEAGYRFNNSNFSLGANVYAMLYKDQLIPTGSINDTGGALRMNIPKSHRIGIELDGAWQISKQFSWAATLALSDNKIKNFIEYVPVYDDDWVKIREEVIEHGNTNILKSASTIASNNFTYAPMEALTFSLMSKYVSRLYLDNTSSKERSIDPSFVNNFVTRYSFQALGLQRIDLSLAVNNILNSKYESHGYTWRQMFESKGTIEHYNFYYPQATTNFMLGLNIRF</sequence>
<dbReference type="SUPFAM" id="SSF56935">
    <property type="entry name" value="Porins"/>
    <property type="match status" value="1"/>
</dbReference>
<feature type="chain" id="PRO_5020801153" evidence="14">
    <location>
        <begin position="22"/>
        <end position="819"/>
    </location>
</feature>
<keyword evidence="18" id="KW-1185">Reference proteome</keyword>
<dbReference type="OrthoDB" id="9761152at2"/>
<comment type="caution">
    <text evidence="17">The sequence shown here is derived from an EMBL/GenBank/DDBJ whole genome shotgun (WGS) entry which is preliminary data.</text>
</comment>
<dbReference type="Gene3D" id="2.170.130.10">
    <property type="entry name" value="TonB-dependent receptor, plug domain"/>
    <property type="match status" value="1"/>
</dbReference>
<keyword evidence="10 12" id="KW-0472">Membrane</keyword>
<feature type="signal peptide" evidence="14">
    <location>
        <begin position="1"/>
        <end position="21"/>
    </location>
</feature>
<dbReference type="InterPro" id="IPR008969">
    <property type="entry name" value="CarboxyPept-like_regulatory"/>
</dbReference>
<evidence type="ECO:0000259" key="16">
    <source>
        <dbReference type="Pfam" id="PF07715"/>
    </source>
</evidence>
<dbReference type="InterPro" id="IPR000531">
    <property type="entry name" value="Beta-barrel_TonB"/>
</dbReference>
<dbReference type="AlphaFoldDB" id="A0A4R6W8G9"/>